<dbReference type="InterPro" id="IPR000387">
    <property type="entry name" value="Tyr_Pase_dom"/>
</dbReference>
<feature type="chain" id="PRO_5021873542" evidence="2">
    <location>
        <begin position="20"/>
        <end position="196"/>
    </location>
</feature>
<sequence length="196" mass="22451" precursor="true">MKRVSVIFVYFLFVGSLLAGNQPEERPDNWAQPLQVEGVPNLFRVNDRLYRSAQPSALGMQNLKALGIETIINLRSFHSDRDEIGSTGLGYEHIYMKAWHPERKEVVRFLQLVTNEKRTPVLVHCEHGADRTGTMCTLYRVAVEGWSKEEAIREMTEGGYGFHEVWQNLPEWIAELEIESVKRDAGIDVPVRAEKP</sequence>
<keyword evidence="2" id="KW-0732">Signal</keyword>
<dbReference type="AlphaFoldDB" id="A0A518FVH1"/>
<name>A0A518FVH1_9PLAN</name>
<dbReference type="PANTHER" id="PTHR31126:SF72">
    <property type="entry name" value="DUAL SPECIFICITY PROTEIN PHOSPHATASE TPBA"/>
    <property type="match status" value="1"/>
</dbReference>
<dbReference type="Pfam" id="PF22741">
    <property type="entry name" value="PTP-NADK"/>
    <property type="match status" value="1"/>
</dbReference>
<dbReference type="PROSITE" id="PS50056">
    <property type="entry name" value="TYR_PHOSPHATASE_2"/>
    <property type="match status" value="1"/>
</dbReference>
<proteinExistence type="inferred from homology"/>
<dbReference type="Proteomes" id="UP000320839">
    <property type="component" value="Chromosome"/>
</dbReference>
<gene>
    <name evidence="4" type="ORF">Pan153_50260</name>
</gene>
<dbReference type="PANTHER" id="PTHR31126">
    <property type="entry name" value="TYROSINE-PROTEIN PHOSPHATASE"/>
    <property type="match status" value="1"/>
</dbReference>
<evidence type="ECO:0000256" key="2">
    <source>
        <dbReference type="SAM" id="SignalP"/>
    </source>
</evidence>
<dbReference type="InterPro" id="IPR016130">
    <property type="entry name" value="Tyr_Pase_AS"/>
</dbReference>
<dbReference type="Gene3D" id="3.90.190.10">
    <property type="entry name" value="Protein tyrosine phosphatase superfamily"/>
    <property type="match status" value="1"/>
</dbReference>
<dbReference type="GO" id="GO:0016791">
    <property type="term" value="F:phosphatase activity"/>
    <property type="evidence" value="ECO:0007669"/>
    <property type="project" value="TreeGrafter"/>
</dbReference>
<feature type="domain" description="Tyrosine specific protein phosphatases" evidence="3">
    <location>
        <begin position="107"/>
        <end position="155"/>
    </location>
</feature>
<evidence type="ECO:0000259" key="3">
    <source>
        <dbReference type="PROSITE" id="PS50056"/>
    </source>
</evidence>
<dbReference type="InterPro" id="IPR055214">
    <property type="entry name" value="PTP-NADK"/>
</dbReference>
<feature type="signal peptide" evidence="2">
    <location>
        <begin position="1"/>
        <end position="19"/>
    </location>
</feature>
<reference evidence="4 5" key="1">
    <citation type="submission" date="2019-02" db="EMBL/GenBank/DDBJ databases">
        <title>Deep-cultivation of Planctomycetes and their phenomic and genomic characterization uncovers novel biology.</title>
        <authorList>
            <person name="Wiegand S."/>
            <person name="Jogler M."/>
            <person name="Boedeker C."/>
            <person name="Pinto D."/>
            <person name="Vollmers J."/>
            <person name="Rivas-Marin E."/>
            <person name="Kohn T."/>
            <person name="Peeters S.H."/>
            <person name="Heuer A."/>
            <person name="Rast P."/>
            <person name="Oberbeckmann S."/>
            <person name="Bunk B."/>
            <person name="Jeske O."/>
            <person name="Meyerdierks A."/>
            <person name="Storesund J.E."/>
            <person name="Kallscheuer N."/>
            <person name="Luecker S."/>
            <person name="Lage O.M."/>
            <person name="Pohl T."/>
            <person name="Merkel B.J."/>
            <person name="Hornburger P."/>
            <person name="Mueller R.-W."/>
            <person name="Bruemmer F."/>
            <person name="Labrenz M."/>
            <person name="Spormann A.M."/>
            <person name="Op den Camp H."/>
            <person name="Overmann J."/>
            <person name="Amann R."/>
            <person name="Jetten M.S.M."/>
            <person name="Mascher T."/>
            <person name="Medema M.H."/>
            <person name="Devos D.P."/>
            <person name="Kaster A.-K."/>
            <person name="Ovreas L."/>
            <person name="Rohde M."/>
            <person name="Galperin M.Y."/>
            <person name="Jogler C."/>
        </authorList>
    </citation>
    <scope>NUCLEOTIDE SEQUENCE [LARGE SCALE GENOMIC DNA]</scope>
    <source>
        <strain evidence="4 5">Pan153</strain>
    </source>
</reference>
<evidence type="ECO:0000313" key="4">
    <source>
        <dbReference type="EMBL" id="QDV20351.1"/>
    </source>
</evidence>
<dbReference type="InterPro" id="IPR029021">
    <property type="entry name" value="Prot-tyrosine_phosphatase-like"/>
</dbReference>
<dbReference type="OrthoDB" id="9814896at2"/>
<protein>
    <submittedName>
        <fullName evidence="4">Tyrosine phosphatase family protein</fullName>
    </submittedName>
</protein>
<evidence type="ECO:0000313" key="5">
    <source>
        <dbReference type="Proteomes" id="UP000320839"/>
    </source>
</evidence>
<organism evidence="4 5">
    <name type="scientific">Gimesia panareensis</name>
    <dbReference type="NCBI Taxonomy" id="2527978"/>
    <lineage>
        <taxon>Bacteria</taxon>
        <taxon>Pseudomonadati</taxon>
        <taxon>Planctomycetota</taxon>
        <taxon>Planctomycetia</taxon>
        <taxon>Planctomycetales</taxon>
        <taxon>Planctomycetaceae</taxon>
        <taxon>Gimesia</taxon>
    </lineage>
</organism>
<evidence type="ECO:0000256" key="1">
    <source>
        <dbReference type="ARBA" id="ARBA00009580"/>
    </source>
</evidence>
<comment type="similarity">
    <text evidence="1">Belongs to the protein-tyrosine phosphatase family.</text>
</comment>
<dbReference type="EMBL" id="CP036317">
    <property type="protein sequence ID" value="QDV20351.1"/>
    <property type="molecule type" value="Genomic_DNA"/>
</dbReference>
<dbReference type="PROSITE" id="PS00383">
    <property type="entry name" value="TYR_PHOSPHATASE_1"/>
    <property type="match status" value="1"/>
</dbReference>
<accession>A0A518FVH1</accession>
<dbReference type="SUPFAM" id="SSF52799">
    <property type="entry name" value="(Phosphotyrosine protein) phosphatases II"/>
    <property type="match status" value="1"/>
</dbReference>
<dbReference type="RefSeq" id="WP_145458493.1">
    <property type="nucleotide sequence ID" value="NZ_CP036317.1"/>
</dbReference>